<evidence type="ECO:0000313" key="5">
    <source>
        <dbReference type="Proteomes" id="UP000191905"/>
    </source>
</evidence>
<sequence length="391" mass="42404">MVSIYSHSNVQIPKLKAPPMTVAFIDLAAQQARLRENLDAAISQVLDQGQYIMGPQVRLLEKQLAEFCGARHCLTCANGTDALQLALMALGIKAGDAVFVPSFTFAATAEVVPFLNATPVFVDCLPDTFNMDPESLKRAIIQAKSVGLRPACVIPVDLFGLPAGYDALLAIAHENDMKLIGDSAQGFGGIYKGKTTGSIADITTTSFFPAKPLGCYGDGGALFTDDEELARLIDSYRVHGKGTHKYYNERIGMNSRLDTLQAAILIEKLAVYGDEIEKRQAVASRYNAGLSNRFETPYVPDGLKSVWAQYTLKTASSAERETLQQRAKDAGIPTVIYYPVPLHMQNAYNAFPVDPTGLAVSEDLAQRVISLPMHPYLEPETQERIVAAVAG</sequence>
<reference evidence="4 5" key="1">
    <citation type="journal article" date="2016" name="Int. J. Syst. Evol. Microbiol.">
        <title>Pseudaminobacter manganicus sp. nov., isolated from sludge of a manganese mine.</title>
        <authorList>
            <person name="Li J."/>
            <person name="Huang J."/>
            <person name="Liao S."/>
            <person name="Wang G."/>
        </authorList>
    </citation>
    <scope>NUCLEOTIDE SEQUENCE [LARGE SCALE GENOMIC DNA]</scope>
    <source>
        <strain evidence="4 5">JH-7</strain>
    </source>
</reference>
<name>A0A1V8RLV5_9HYPH</name>
<dbReference type="Pfam" id="PF01041">
    <property type="entry name" value="DegT_DnrJ_EryC1"/>
    <property type="match status" value="1"/>
</dbReference>
<gene>
    <name evidence="4" type="ORF">BFN67_22595</name>
</gene>
<comment type="caution">
    <text evidence="4">The sequence shown here is derived from an EMBL/GenBank/DDBJ whole genome shotgun (WGS) entry which is preliminary data.</text>
</comment>
<dbReference type="InterPro" id="IPR015422">
    <property type="entry name" value="PyrdxlP-dep_Trfase_small"/>
</dbReference>
<evidence type="ECO:0000256" key="2">
    <source>
        <dbReference type="PIRSR" id="PIRSR000390-2"/>
    </source>
</evidence>
<dbReference type="PANTHER" id="PTHR30244:SF42">
    <property type="entry name" value="UDP-2-ACETAMIDO-2-DEOXY-3-OXO-D-GLUCURONATE AMINOTRANSFERASE"/>
    <property type="match status" value="1"/>
</dbReference>
<keyword evidence="4" id="KW-0808">Transferase</keyword>
<dbReference type="PANTHER" id="PTHR30244">
    <property type="entry name" value="TRANSAMINASE"/>
    <property type="match status" value="1"/>
</dbReference>
<comment type="similarity">
    <text evidence="3">Belongs to the DegT/DnrJ/EryC1 family.</text>
</comment>
<dbReference type="EMBL" id="MDET01000038">
    <property type="protein sequence ID" value="OQM74134.1"/>
    <property type="molecule type" value="Genomic_DNA"/>
</dbReference>
<feature type="active site" description="Proton acceptor" evidence="1">
    <location>
        <position position="211"/>
    </location>
</feature>
<organism evidence="4 5">
    <name type="scientific">Manganibacter manganicus</name>
    <dbReference type="NCBI Taxonomy" id="1873176"/>
    <lineage>
        <taxon>Bacteria</taxon>
        <taxon>Pseudomonadati</taxon>
        <taxon>Pseudomonadota</taxon>
        <taxon>Alphaproteobacteria</taxon>
        <taxon>Hyphomicrobiales</taxon>
        <taxon>Phyllobacteriaceae</taxon>
        <taxon>Manganibacter</taxon>
    </lineage>
</organism>
<keyword evidence="5" id="KW-1185">Reference proteome</keyword>
<dbReference type="Gene3D" id="3.90.1150.10">
    <property type="entry name" value="Aspartate Aminotransferase, domain 1"/>
    <property type="match status" value="1"/>
</dbReference>
<proteinExistence type="inferred from homology"/>
<evidence type="ECO:0000313" key="4">
    <source>
        <dbReference type="EMBL" id="OQM74134.1"/>
    </source>
</evidence>
<dbReference type="Gene3D" id="3.40.640.10">
    <property type="entry name" value="Type I PLP-dependent aspartate aminotransferase-like (Major domain)"/>
    <property type="match status" value="1"/>
</dbReference>
<dbReference type="SUPFAM" id="SSF53383">
    <property type="entry name" value="PLP-dependent transferases"/>
    <property type="match status" value="1"/>
</dbReference>
<dbReference type="GO" id="GO:0000271">
    <property type="term" value="P:polysaccharide biosynthetic process"/>
    <property type="evidence" value="ECO:0007669"/>
    <property type="project" value="TreeGrafter"/>
</dbReference>
<dbReference type="PIRSF" id="PIRSF000390">
    <property type="entry name" value="PLP_StrS"/>
    <property type="match status" value="1"/>
</dbReference>
<dbReference type="GO" id="GO:0008483">
    <property type="term" value="F:transaminase activity"/>
    <property type="evidence" value="ECO:0007669"/>
    <property type="project" value="UniProtKB-KW"/>
</dbReference>
<feature type="modified residue" description="N6-(pyridoxal phosphate)lysine" evidence="2">
    <location>
        <position position="211"/>
    </location>
</feature>
<dbReference type="CDD" id="cd00616">
    <property type="entry name" value="AHBA_syn"/>
    <property type="match status" value="1"/>
</dbReference>
<keyword evidence="4" id="KW-0032">Aminotransferase</keyword>
<dbReference type="AlphaFoldDB" id="A0A1V8RLV5"/>
<evidence type="ECO:0000256" key="3">
    <source>
        <dbReference type="RuleBase" id="RU004508"/>
    </source>
</evidence>
<dbReference type="STRING" id="1873176.BFN67_22595"/>
<accession>A0A1V8RLV5</accession>
<dbReference type="GO" id="GO:0030170">
    <property type="term" value="F:pyridoxal phosphate binding"/>
    <property type="evidence" value="ECO:0007669"/>
    <property type="project" value="TreeGrafter"/>
</dbReference>
<dbReference type="InterPro" id="IPR000653">
    <property type="entry name" value="DegT/StrS_aminotransferase"/>
</dbReference>
<keyword evidence="2 3" id="KW-0663">Pyridoxal phosphate</keyword>
<evidence type="ECO:0000256" key="1">
    <source>
        <dbReference type="PIRSR" id="PIRSR000390-1"/>
    </source>
</evidence>
<dbReference type="InterPro" id="IPR015421">
    <property type="entry name" value="PyrdxlP-dep_Trfase_major"/>
</dbReference>
<dbReference type="InterPro" id="IPR015424">
    <property type="entry name" value="PyrdxlP-dep_Trfase"/>
</dbReference>
<protein>
    <submittedName>
        <fullName evidence="4">Aminotransferase DegT</fullName>
    </submittedName>
</protein>
<dbReference type="Proteomes" id="UP000191905">
    <property type="component" value="Unassembled WGS sequence"/>
</dbReference>